<evidence type="ECO:0000256" key="1">
    <source>
        <dbReference type="SAM" id="Phobius"/>
    </source>
</evidence>
<evidence type="ECO:0008006" key="4">
    <source>
        <dbReference type="Google" id="ProtNLM"/>
    </source>
</evidence>
<comment type="caution">
    <text evidence="2">The sequence shown here is derived from an EMBL/GenBank/DDBJ whole genome shotgun (WGS) entry which is preliminary data.</text>
</comment>
<evidence type="ECO:0000313" key="2">
    <source>
        <dbReference type="EMBL" id="MFD2565815.1"/>
    </source>
</evidence>
<feature type="transmembrane region" description="Helical" evidence="1">
    <location>
        <begin position="80"/>
        <end position="98"/>
    </location>
</feature>
<name>A0ABW5LM54_9FLAO</name>
<accession>A0ABW5LM54</accession>
<dbReference type="RefSeq" id="WP_379664541.1">
    <property type="nucleotide sequence ID" value="NZ_JBHULH010000001.1"/>
</dbReference>
<organism evidence="2 3">
    <name type="scientific">Pseudotenacibaculum haliotis</name>
    <dbReference type="NCBI Taxonomy" id="1862138"/>
    <lineage>
        <taxon>Bacteria</taxon>
        <taxon>Pseudomonadati</taxon>
        <taxon>Bacteroidota</taxon>
        <taxon>Flavobacteriia</taxon>
        <taxon>Flavobacteriales</taxon>
        <taxon>Flavobacteriaceae</taxon>
        <taxon>Pseudotenacibaculum</taxon>
    </lineage>
</organism>
<keyword evidence="1" id="KW-1133">Transmembrane helix</keyword>
<feature type="transmembrane region" description="Helical" evidence="1">
    <location>
        <begin position="52"/>
        <end position="73"/>
    </location>
</feature>
<feature type="transmembrane region" description="Helical" evidence="1">
    <location>
        <begin position="12"/>
        <end position="32"/>
    </location>
</feature>
<gene>
    <name evidence="2" type="ORF">ACFSRZ_00445</name>
</gene>
<reference evidence="3" key="1">
    <citation type="journal article" date="2019" name="Int. J. Syst. Evol. Microbiol.">
        <title>The Global Catalogue of Microorganisms (GCM) 10K type strain sequencing project: providing services to taxonomists for standard genome sequencing and annotation.</title>
        <authorList>
            <consortium name="The Broad Institute Genomics Platform"/>
            <consortium name="The Broad Institute Genome Sequencing Center for Infectious Disease"/>
            <person name="Wu L."/>
            <person name="Ma J."/>
        </authorList>
    </citation>
    <scope>NUCLEOTIDE SEQUENCE [LARGE SCALE GENOMIC DNA]</scope>
    <source>
        <strain evidence="3">KCTC 52127</strain>
    </source>
</reference>
<dbReference type="Proteomes" id="UP001597508">
    <property type="component" value="Unassembled WGS sequence"/>
</dbReference>
<keyword evidence="1" id="KW-0812">Transmembrane</keyword>
<dbReference type="EMBL" id="JBHULH010000001">
    <property type="protein sequence ID" value="MFD2565815.1"/>
    <property type="molecule type" value="Genomic_DNA"/>
</dbReference>
<keyword evidence="3" id="KW-1185">Reference proteome</keyword>
<proteinExistence type="predicted"/>
<protein>
    <recommendedName>
        <fullName evidence="4">DUF4149 domain-containing protein</fullName>
    </recommendedName>
</protein>
<keyword evidence="1" id="KW-0472">Membrane</keyword>
<sequence>MYHKAFKIRTSLIFIWLGFVLAISFMEAWLKFQAPGITTELGLGIGRLVFGALNKVEIACLLIILLSVFLSGAGIRKNNSILIVLTVIILAQTLYLLPELDKRAVAIIEGQNVPESNLHLYYVLLEVVKVICLAIYGIQHLTSLNYGNSPTNSRK</sequence>
<feature type="transmembrane region" description="Helical" evidence="1">
    <location>
        <begin position="118"/>
        <end position="138"/>
    </location>
</feature>
<evidence type="ECO:0000313" key="3">
    <source>
        <dbReference type="Proteomes" id="UP001597508"/>
    </source>
</evidence>